<sequence>IPLDGSFTQIYAELVGGFLGGDNHFFKTGFSWARYNNLSRRKGLNVLATRIKLGYADGLSRSDIVPSFDRFYMGGASTMRGFKENSMGPTDMGGGPRGGKVMVVGNIEYRRALFWKFGYTIFVDAGNLWEELRHINGRDFKLSSGIGIQFFTPVGPLRVDYGRQLPIKESPKTGRFHLSILYAF</sequence>
<dbReference type="Pfam" id="PF01103">
    <property type="entry name" value="Omp85"/>
    <property type="match status" value="1"/>
</dbReference>
<dbReference type="InterPro" id="IPR000184">
    <property type="entry name" value="Bac_surfAg_D15"/>
</dbReference>
<dbReference type="InterPro" id="IPR039910">
    <property type="entry name" value="D15-like"/>
</dbReference>
<protein>
    <recommendedName>
        <fullName evidence="6">Bacterial surface antigen (D15) domain-containing protein</fullName>
    </recommendedName>
</protein>
<feature type="domain" description="Bacterial surface antigen (D15)" evidence="6">
    <location>
        <begin position="2"/>
        <end position="180"/>
    </location>
</feature>
<organism evidence="7">
    <name type="scientific">marine sediment metagenome</name>
    <dbReference type="NCBI Taxonomy" id="412755"/>
    <lineage>
        <taxon>unclassified sequences</taxon>
        <taxon>metagenomes</taxon>
        <taxon>ecological metagenomes</taxon>
    </lineage>
</organism>
<evidence type="ECO:0000256" key="4">
    <source>
        <dbReference type="ARBA" id="ARBA00023136"/>
    </source>
</evidence>
<keyword evidence="4" id="KW-0472">Membrane</keyword>
<proteinExistence type="predicted"/>
<comment type="caution">
    <text evidence="7">The sequence shown here is derived from an EMBL/GenBank/DDBJ whole genome shotgun (WGS) entry which is preliminary data.</text>
</comment>
<evidence type="ECO:0000259" key="6">
    <source>
        <dbReference type="Pfam" id="PF01103"/>
    </source>
</evidence>
<evidence type="ECO:0000256" key="5">
    <source>
        <dbReference type="ARBA" id="ARBA00023237"/>
    </source>
</evidence>
<reference evidence="7" key="1">
    <citation type="journal article" date="2014" name="Front. Microbiol.">
        <title>High frequency of phylogenetically diverse reductive dehalogenase-homologous genes in deep subseafloor sedimentary metagenomes.</title>
        <authorList>
            <person name="Kawai M."/>
            <person name="Futagami T."/>
            <person name="Toyoda A."/>
            <person name="Takaki Y."/>
            <person name="Nishi S."/>
            <person name="Hori S."/>
            <person name="Arai W."/>
            <person name="Tsubouchi T."/>
            <person name="Morono Y."/>
            <person name="Uchiyama I."/>
            <person name="Ito T."/>
            <person name="Fujiyama A."/>
            <person name="Inagaki F."/>
            <person name="Takami H."/>
        </authorList>
    </citation>
    <scope>NUCLEOTIDE SEQUENCE</scope>
    <source>
        <strain evidence="7">Expedition CK06-06</strain>
    </source>
</reference>
<name>X0XWN9_9ZZZZ</name>
<dbReference type="PANTHER" id="PTHR12815">
    <property type="entry name" value="SORTING AND ASSEMBLY MACHINERY SAMM50 PROTEIN FAMILY MEMBER"/>
    <property type="match status" value="1"/>
</dbReference>
<evidence type="ECO:0000256" key="1">
    <source>
        <dbReference type="ARBA" id="ARBA00004370"/>
    </source>
</evidence>
<dbReference type="EMBL" id="BARS01044766">
    <property type="protein sequence ID" value="GAG39632.1"/>
    <property type="molecule type" value="Genomic_DNA"/>
</dbReference>
<keyword evidence="5" id="KW-0998">Cell outer membrane</keyword>
<feature type="non-terminal residue" evidence="7">
    <location>
        <position position="1"/>
    </location>
</feature>
<gene>
    <name evidence="7" type="ORF">S01H1_67572</name>
</gene>
<dbReference type="GO" id="GO:0019867">
    <property type="term" value="C:outer membrane"/>
    <property type="evidence" value="ECO:0007669"/>
    <property type="project" value="InterPro"/>
</dbReference>
<dbReference type="Gene3D" id="2.40.160.50">
    <property type="entry name" value="membrane protein fhac: a member of the omp85/tpsb transporter family"/>
    <property type="match status" value="1"/>
</dbReference>
<keyword evidence="3" id="KW-0732">Signal</keyword>
<keyword evidence="2" id="KW-0812">Transmembrane</keyword>
<evidence type="ECO:0000256" key="3">
    <source>
        <dbReference type="ARBA" id="ARBA00022729"/>
    </source>
</evidence>
<evidence type="ECO:0000256" key="2">
    <source>
        <dbReference type="ARBA" id="ARBA00022692"/>
    </source>
</evidence>
<comment type="subcellular location">
    <subcellularLocation>
        <location evidence="1">Membrane</location>
    </subcellularLocation>
</comment>
<evidence type="ECO:0000313" key="7">
    <source>
        <dbReference type="EMBL" id="GAG39632.1"/>
    </source>
</evidence>
<dbReference type="AlphaFoldDB" id="X0XWN9"/>
<dbReference type="PANTHER" id="PTHR12815:SF47">
    <property type="entry name" value="TRANSLOCATION AND ASSEMBLY MODULE SUBUNIT TAMA"/>
    <property type="match status" value="1"/>
</dbReference>
<accession>X0XWN9</accession>